<name>A0ABQ9IGI3_9NEOP</name>
<proteinExistence type="predicted"/>
<sequence>MIGHEQEKCWENCVRTSSSYLKLRHLHRENFLRWKQNLFTISSVEDIPISGLPSRGEQCRDIAASVDLLSIFILLVLSTNINIFSCKGPGSYPFWIIKGSQGMAAGFNTMLCLPISPFWCGNISVRCSQNAGLAVDHLHYQLHLSGRLEAVTSSHVTVHVEQRYDMVDNFKEAVRQAFQIGYSSNAAKKCCSEPGDKLFCVVIMVGYRPML</sequence>
<protein>
    <submittedName>
        <fullName evidence="1">Uncharacterized protein</fullName>
    </submittedName>
</protein>
<reference evidence="1 2" key="1">
    <citation type="submission" date="2023-02" db="EMBL/GenBank/DDBJ databases">
        <title>LHISI_Scaffold_Assembly.</title>
        <authorList>
            <person name="Stuart O.P."/>
            <person name="Cleave R."/>
            <person name="Magrath M.J.L."/>
            <person name="Mikheyev A.S."/>
        </authorList>
    </citation>
    <scope>NUCLEOTIDE SEQUENCE [LARGE SCALE GENOMIC DNA]</scope>
    <source>
        <strain evidence="1">Daus_M_001</strain>
        <tissue evidence="1">Leg muscle</tissue>
    </source>
</reference>
<evidence type="ECO:0000313" key="1">
    <source>
        <dbReference type="EMBL" id="KAJ8895804.1"/>
    </source>
</evidence>
<evidence type="ECO:0000313" key="2">
    <source>
        <dbReference type="Proteomes" id="UP001159363"/>
    </source>
</evidence>
<comment type="caution">
    <text evidence="1">The sequence shown here is derived from an EMBL/GenBank/DDBJ whole genome shotgun (WGS) entry which is preliminary data.</text>
</comment>
<gene>
    <name evidence="1" type="ORF">PR048_001142</name>
</gene>
<organism evidence="1 2">
    <name type="scientific">Dryococelus australis</name>
    <dbReference type="NCBI Taxonomy" id="614101"/>
    <lineage>
        <taxon>Eukaryota</taxon>
        <taxon>Metazoa</taxon>
        <taxon>Ecdysozoa</taxon>
        <taxon>Arthropoda</taxon>
        <taxon>Hexapoda</taxon>
        <taxon>Insecta</taxon>
        <taxon>Pterygota</taxon>
        <taxon>Neoptera</taxon>
        <taxon>Polyneoptera</taxon>
        <taxon>Phasmatodea</taxon>
        <taxon>Verophasmatodea</taxon>
        <taxon>Anareolatae</taxon>
        <taxon>Phasmatidae</taxon>
        <taxon>Eurycanthinae</taxon>
        <taxon>Dryococelus</taxon>
    </lineage>
</organism>
<dbReference type="EMBL" id="JARBHB010000001">
    <property type="protein sequence ID" value="KAJ8895804.1"/>
    <property type="molecule type" value="Genomic_DNA"/>
</dbReference>
<keyword evidence="2" id="KW-1185">Reference proteome</keyword>
<accession>A0ABQ9IGI3</accession>
<dbReference type="Proteomes" id="UP001159363">
    <property type="component" value="Chromosome 1"/>
</dbReference>